<reference evidence="1 2" key="1">
    <citation type="submission" date="2012-05" db="EMBL/GenBank/DDBJ databases">
        <authorList>
            <person name="Hilton J."/>
        </authorList>
    </citation>
    <scope>NUCLEOTIDE SEQUENCE [LARGE SCALE GENOMIC DNA]</scope>
    <source>
        <strain evidence="1 2">HH01</strain>
    </source>
</reference>
<evidence type="ECO:0000313" key="1">
    <source>
        <dbReference type="EMBL" id="CCH66874.1"/>
    </source>
</evidence>
<dbReference type="Proteomes" id="UP000053051">
    <property type="component" value="Unassembled WGS sequence"/>
</dbReference>
<dbReference type="EMBL" id="CAIY01000028">
    <property type="protein sequence ID" value="CCH66874.1"/>
    <property type="molecule type" value="Genomic_DNA"/>
</dbReference>
<gene>
    <name evidence="1" type="ORF">RINTHH_7190</name>
</gene>
<comment type="caution">
    <text evidence="1">The sequence shown here is derived from an EMBL/GenBank/DDBJ whole genome shotgun (WGS) entry which is preliminary data.</text>
</comment>
<accession>M1WRD3</accession>
<protein>
    <submittedName>
        <fullName evidence="1">Uncharacterized protein</fullName>
    </submittedName>
</protein>
<keyword evidence="2" id="KW-1185">Reference proteome</keyword>
<dbReference type="RefSeq" id="WP_008232816.1">
    <property type="nucleotide sequence ID" value="NZ_CAIY01000028.1"/>
</dbReference>
<dbReference type="OrthoDB" id="513105at2"/>
<evidence type="ECO:0000313" key="2">
    <source>
        <dbReference type="Proteomes" id="UP000053051"/>
    </source>
</evidence>
<proteinExistence type="predicted"/>
<reference evidence="2" key="2">
    <citation type="submission" date="2016-01" db="EMBL/GenBank/DDBJ databases">
        <title>Diatom-associated endosymboitic cyanobacterium lacks core nitrogen metabolism enzymes.</title>
        <authorList>
            <person name="Hilton J.A."/>
            <person name="Foster R.A."/>
            <person name="Tripp H.J."/>
            <person name="Carter B.J."/>
            <person name="Zehr J.P."/>
            <person name="Villareal T.A."/>
        </authorList>
    </citation>
    <scope>NUCLEOTIDE SEQUENCE [LARGE SCALE GENOMIC DNA]</scope>
    <source>
        <strain evidence="2">HH01</strain>
    </source>
</reference>
<dbReference type="STRING" id="1165094.RINTHH_7190"/>
<name>M1WRD3_9NOST</name>
<dbReference type="AlphaFoldDB" id="M1WRD3"/>
<sequence length="126" mass="14265">MESLHNQILSLNTKIDAVYRVIEKLDRKFSHALADSSLVDKVEITDIPGNNMKIEGPHFQASLNLHPEMGHKDILLDGMYPESNIQVGEQQITQEIQMQRLTAQLTAAYNRIAALEEQLLLKRISS</sequence>
<organism evidence="1 2">
    <name type="scientific">Richelia intracellularis HH01</name>
    <dbReference type="NCBI Taxonomy" id="1165094"/>
    <lineage>
        <taxon>Bacteria</taxon>
        <taxon>Bacillati</taxon>
        <taxon>Cyanobacteriota</taxon>
        <taxon>Cyanophyceae</taxon>
        <taxon>Nostocales</taxon>
        <taxon>Nostocaceae</taxon>
        <taxon>Richelia</taxon>
    </lineage>
</organism>